<accession>A0A179F962</accession>
<feature type="region of interest" description="Disordered" evidence="1">
    <location>
        <begin position="1"/>
        <end position="30"/>
    </location>
</feature>
<reference evidence="2 3" key="1">
    <citation type="journal article" date="2016" name="PLoS Pathog.">
        <title>Biosynthesis of antibiotic leucinostatins in bio-control fungus Purpureocillium lilacinum and their inhibition on phytophthora revealed by genome mining.</title>
        <authorList>
            <person name="Wang G."/>
            <person name="Liu Z."/>
            <person name="Lin R."/>
            <person name="Li E."/>
            <person name="Mao Z."/>
            <person name="Ling J."/>
            <person name="Yang Y."/>
            <person name="Yin W.B."/>
            <person name="Xie B."/>
        </authorList>
    </citation>
    <scope>NUCLEOTIDE SEQUENCE [LARGE SCALE GENOMIC DNA]</scope>
    <source>
        <strain evidence="2">170</strain>
    </source>
</reference>
<dbReference type="RefSeq" id="XP_018139686.1">
    <property type="nucleotide sequence ID" value="XM_018291974.1"/>
</dbReference>
<feature type="compositionally biased region" description="Basic residues" evidence="1">
    <location>
        <begin position="1"/>
        <end position="13"/>
    </location>
</feature>
<dbReference type="GeneID" id="28855968"/>
<evidence type="ECO:0000313" key="2">
    <source>
        <dbReference type="EMBL" id="OAQ61982.1"/>
    </source>
</evidence>
<dbReference type="STRING" id="1380566.A0A179F962"/>
<protein>
    <submittedName>
        <fullName evidence="2">C6 transcription factor</fullName>
    </submittedName>
</protein>
<name>A0A179F962_METCM</name>
<evidence type="ECO:0000256" key="1">
    <source>
        <dbReference type="SAM" id="MobiDB-lite"/>
    </source>
</evidence>
<dbReference type="OrthoDB" id="2740448at2759"/>
<comment type="caution">
    <text evidence="2">The sequence shown here is derived from an EMBL/GenBank/DDBJ whole genome shotgun (WGS) entry which is preliminary data.</text>
</comment>
<dbReference type="Proteomes" id="UP000078397">
    <property type="component" value="Unassembled WGS sequence"/>
</dbReference>
<dbReference type="EMBL" id="LSBJ02000007">
    <property type="protein sequence ID" value="OAQ61982.1"/>
    <property type="molecule type" value="Genomic_DNA"/>
</dbReference>
<proteinExistence type="predicted"/>
<dbReference type="KEGG" id="pchm:VFPPC_14205"/>
<sequence length="167" mass="18359">MAKGKRHGTKASRPRASSPAPSTIPQTTSAIRTDSNLGYKVRVLIHDLRNVEKNPSSARRLNATICEQYISSPYFTAQEAEVVKSATVDVEVGPQITSVATEAIIGKSLDEAICNVLKDFLEKRRASGDARPCGPHHLAPLYAELFGIRMEEVEDEKFLGRLRRQGV</sequence>
<gene>
    <name evidence="2" type="ORF">VFPPC_14205</name>
</gene>
<keyword evidence="3" id="KW-1185">Reference proteome</keyword>
<evidence type="ECO:0000313" key="3">
    <source>
        <dbReference type="Proteomes" id="UP000078397"/>
    </source>
</evidence>
<organism evidence="2 3">
    <name type="scientific">Pochonia chlamydosporia 170</name>
    <dbReference type="NCBI Taxonomy" id="1380566"/>
    <lineage>
        <taxon>Eukaryota</taxon>
        <taxon>Fungi</taxon>
        <taxon>Dikarya</taxon>
        <taxon>Ascomycota</taxon>
        <taxon>Pezizomycotina</taxon>
        <taxon>Sordariomycetes</taxon>
        <taxon>Hypocreomycetidae</taxon>
        <taxon>Hypocreales</taxon>
        <taxon>Clavicipitaceae</taxon>
        <taxon>Pochonia</taxon>
    </lineage>
</organism>
<dbReference type="AlphaFoldDB" id="A0A179F962"/>